<protein>
    <recommendedName>
        <fullName evidence="3">Sortilin N-terminal domain-containing protein</fullName>
    </recommendedName>
</protein>
<name>A0A937W0K8_UNCTE</name>
<dbReference type="AlphaFoldDB" id="A0A937W0K8"/>
<evidence type="ECO:0000313" key="2">
    <source>
        <dbReference type="Proteomes" id="UP000712673"/>
    </source>
</evidence>
<dbReference type="Proteomes" id="UP000712673">
    <property type="component" value="Unassembled WGS sequence"/>
</dbReference>
<dbReference type="Gene3D" id="2.130.10.10">
    <property type="entry name" value="YVTN repeat-like/Quinoprotein amine dehydrogenase"/>
    <property type="match status" value="2"/>
</dbReference>
<proteinExistence type="predicted"/>
<dbReference type="EMBL" id="VGLS01000355">
    <property type="protein sequence ID" value="MBM3224571.1"/>
    <property type="molecule type" value="Genomic_DNA"/>
</dbReference>
<dbReference type="InterPro" id="IPR052025">
    <property type="entry name" value="Xyloglucanase_GH74"/>
</dbReference>
<comment type="caution">
    <text evidence="1">The sequence shown here is derived from an EMBL/GenBank/DDBJ whole genome shotgun (WGS) entry which is preliminary data.</text>
</comment>
<dbReference type="PANTHER" id="PTHR43739">
    <property type="entry name" value="XYLOGLUCANASE (EUROFUNG)"/>
    <property type="match status" value="1"/>
</dbReference>
<dbReference type="PANTHER" id="PTHR43739:SF5">
    <property type="entry name" value="EXO-ALPHA-SIALIDASE"/>
    <property type="match status" value="1"/>
</dbReference>
<dbReference type="GO" id="GO:0010411">
    <property type="term" value="P:xyloglucan metabolic process"/>
    <property type="evidence" value="ECO:0007669"/>
    <property type="project" value="TreeGrafter"/>
</dbReference>
<dbReference type="InterPro" id="IPR015943">
    <property type="entry name" value="WD40/YVTN_repeat-like_dom_sf"/>
</dbReference>
<evidence type="ECO:0008006" key="3">
    <source>
        <dbReference type="Google" id="ProtNLM"/>
    </source>
</evidence>
<organism evidence="1 2">
    <name type="scientific">Tectimicrobiota bacterium</name>
    <dbReference type="NCBI Taxonomy" id="2528274"/>
    <lineage>
        <taxon>Bacteria</taxon>
        <taxon>Pseudomonadati</taxon>
        <taxon>Nitrospinota/Tectimicrobiota group</taxon>
        <taxon>Candidatus Tectimicrobiota</taxon>
    </lineage>
</organism>
<sequence length="345" mass="38075">MTTNHTSYVYVGLAGETAPGRVVKSGMYRMAVGDDQWQLITRGLPEAPAIRAIATHPTHPEIVYVGTQHGPYRSTDQGEHWEKLHVPDHGLPVWSLLLDPRDPNIMYAGYENCEIYRSEDAGEHWSQLPVTVRFPEVTVAPGANPAKRVLELTANPVNPNELYGAIEVGGIIRSLDGGEHWENMSHGHYLNDDTVDMHGVLVGRWRPGTVLAIARAGLFRSTDQGEHWSSARLEPLNPKGQTYCRDIREVPGDPKTIWVAAGPNFQSDAGVLFRSTDGGMTWGRVDMGVEPKTTMFAIAFDERQPRRIYCATSGGEVYTSEDGGQSWAERHLPEGVSQVYAMACA</sequence>
<gene>
    <name evidence="1" type="ORF">FJZ47_12315</name>
</gene>
<evidence type="ECO:0000313" key="1">
    <source>
        <dbReference type="EMBL" id="MBM3224571.1"/>
    </source>
</evidence>
<dbReference type="CDD" id="cd15482">
    <property type="entry name" value="Sialidase_non-viral"/>
    <property type="match status" value="1"/>
</dbReference>
<accession>A0A937W0K8</accession>
<dbReference type="SUPFAM" id="SSF110296">
    <property type="entry name" value="Oligoxyloglucan reducing end-specific cellobiohydrolase"/>
    <property type="match status" value="1"/>
</dbReference>
<reference evidence="1" key="1">
    <citation type="submission" date="2019-03" db="EMBL/GenBank/DDBJ databases">
        <title>Lake Tanganyika Metagenome-Assembled Genomes (MAGs).</title>
        <authorList>
            <person name="Tran P."/>
        </authorList>
    </citation>
    <scope>NUCLEOTIDE SEQUENCE</scope>
    <source>
        <strain evidence="1">K_DeepCast_65m_m2_066</strain>
    </source>
</reference>